<dbReference type="EMBL" id="GBRH01242284">
    <property type="protein sequence ID" value="JAD55611.1"/>
    <property type="molecule type" value="Transcribed_RNA"/>
</dbReference>
<protein>
    <submittedName>
        <fullName evidence="1">Uncharacterized protein</fullName>
    </submittedName>
</protein>
<reference evidence="1" key="2">
    <citation type="journal article" date="2015" name="Data Brief">
        <title>Shoot transcriptome of the giant reed, Arundo donax.</title>
        <authorList>
            <person name="Barrero R.A."/>
            <person name="Guerrero F.D."/>
            <person name="Moolhuijzen P."/>
            <person name="Goolsby J.A."/>
            <person name="Tidwell J."/>
            <person name="Bellgard S.E."/>
            <person name="Bellgard M.I."/>
        </authorList>
    </citation>
    <scope>NUCLEOTIDE SEQUENCE</scope>
    <source>
        <tissue evidence="1">Shoot tissue taken approximately 20 cm above the soil surface</tissue>
    </source>
</reference>
<name>A0A0A9AWZ7_ARUDO</name>
<proteinExistence type="predicted"/>
<reference evidence="1" key="1">
    <citation type="submission" date="2014-09" db="EMBL/GenBank/DDBJ databases">
        <authorList>
            <person name="Magalhaes I.L.F."/>
            <person name="Oliveira U."/>
            <person name="Santos F.R."/>
            <person name="Vidigal T.H.D.A."/>
            <person name="Brescovit A.D."/>
            <person name="Santos A.J."/>
        </authorList>
    </citation>
    <scope>NUCLEOTIDE SEQUENCE</scope>
    <source>
        <tissue evidence="1">Shoot tissue taken approximately 20 cm above the soil surface</tissue>
    </source>
</reference>
<dbReference type="AlphaFoldDB" id="A0A0A9AWZ7"/>
<organism evidence="1">
    <name type="scientific">Arundo donax</name>
    <name type="common">Giant reed</name>
    <name type="synonym">Donax arundinaceus</name>
    <dbReference type="NCBI Taxonomy" id="35708"/>
    <lineage>
        <taxon>Eukaryota</taxon>
        <taxon>Viridiplantae</taxon>
        <taxon>Streptophyta</taxon>
        <taxon>Embryophyta</taxon>
        <taxon>Tracheophyta</taxon>
        <taxon>Spermatophyta</taxon>
        <taxon>Magnoliopsida</taxon>
        <taxon>Liliopsida</taxon>
        <taxon>Poales</taxon>
        <taxon>Poaceae</taxon>
        <taxon>PACMAD clade</taxon>
        <taxon>Arundinoideae</taxon>
        <taxon>Arundineae</taxon>
        <taxon>Arundo</taxon>
    </lineage>
</organism>
<accession>A0A0A9AWZ7</accession>
<evidence type="ECO:0000313" key="1">
    <source>
        <dbReference type="EMBL" id="JAD55611.1"/>
    </source>
</evidence>
<sequence>MLYFSTGQGQACFRYVLMCTIQCDSWTHT</sequence>